<gene>
    <name evidence="3" type="primary">LOC117184685</name>
</gene>
<dbReference type="PANTHER" id="PTHR47331">
    <property type="entry name" value="PHD-TYPE DOMAIN-CONTAINING PROTEIN"/>
    <property type="match status" value="1"/>
</dbReference>
<dbReference type="GO" id="GO:0003676">
    <property type="term" value="F:nucleic acid binding"/>
    <property type="evidence" value="ECO:0007669"/>
    <property type="project" value="InterPro"/>
</dbReference>
<feature type="domain" description="Integrase catalytic" evidence="1">
    <location>
        <begin position="531"/>
        <end position="727"/>
    </location>
</feature>
<dbReference type="InParanoid" id="A0A6I8W747"/>
<dbReference type="AlphaFoldDB" id="A0A6I8W747"/>
<dbReference type="KEGG" id="dpo:117184685"/>
<dbReference type="InterPro" id="IPR012337">
    <property type="entry name" value="RNaseH-like_sf"/>
</dbReference>
<protein>
    <recommendedName>
        <fullName evidence="1">Integrase catalytic domain-containing protein</fullName>
    </recommendedName>
</protein>
<reference evidence="3" key="1">
    <citation type="submission" date="2025-08" db="UniProtKB">
        <authorList>
            <consortium name="RefSeq"/>
        </authorList>
    </citation>
    <scope>IDENTIFICATION</scope>
    <source>
        <strain evidence="3">MV-25-SWS-2005</strain>
        <tissue evidence="3">Whole body</tissue>
    </source>
</reference>
<accession>A0A6I8W747</accession>
<dbReference type="InterPro" id="IPR008042">
    <property type="entry name" value="Retrotrans_Pao"/>
</dbReference>
<dbReference type="InterPro" id="IPR041588">
    <property type="entry name" value="Integrase_H2C2"/>
</dbReference>
<evidence type="ECO:0000259" key="1">
    <source>
        <dbReference type="PROSITE" id="PS50994"/>
    </source>
</evidence>
<sequence length="843" mass="95955">MELRKWSANDASLLQDIPPDHLSHKTLLEFEYQDPVKTLGLYWHPHQDYFGFKINFEISHAHTKRSLLSTVARLYDPLGFITPCVMTAKAILKDSWMARIKRNDGSLAQLDWDEPLPTELLDRWQGFIQNLPYVEQIQVPRWLRVNIHELASLQLHVFCDGSSLAYAACAYIRAELPNGMIQTHLLAARSRVTPTKPITIPRVELSGALLAVKLAKWIRDQLRTAGPPMATFYWSDATIVLFWINGDPHRWQTFVANRVGQILEHSTSTQWRHVPTAVNLADCATRGLTPQELAVHPLWWSGPSWLQQPESQWPANGVPSQDIDRTIIEEKPSVLLQNAVQVSEAPEAFIQNSSSYDKLISVMAYILRFIHNIQAKGDKLSGPLSVQELDNALIHLVRSIQQEVYATEVLRLKGNKTLSGTHKLCQLSPFLDDQQILRVRGRLRNAMHLPISQRQPMIIPNHHHFTDLVVRNAHRLALHGGTELTLATIRHKFWIVNGKQTVKRILRQCVRCFRHRPKPAAQLMADLPLHRVNPPTRAFIATGVDYTGAFEIQASRFRGHTNYKAYIAVFICLATKAIHLEAVTGLTTEHFLMALQRFIARRGYCQHMYSDCGTNFIGAHRALQTWQIHLKRELPTTVIPALAARNVQWHFNPPHSPNFGGLWEANVKSVKTHLYRAFSGYKMTYEQLATVLTQIEACLNSRPLCPLSAEPEDLAVLTPAHFLIGDSLLAPPDVTIRDVPLTVQFLEGQKIIRQFWKRWSSDWLSHLQARPTWRHETDNLQVSDLVIVKDDRLPPNEWKLGRIIEVHPGADSLVRVATVKTASGVYKRSVSKLCRLPLPQTSE</sequence>
<keyword evidence="2" id="KW-1185">Reference proteome</keyword>
<dbReference type="Pfam" id="PF18701">
    <property type="entry name" value="DUF5641"/>
    <property type="match status" value="1"/>
</dbReference>
<dbReference type="RefSeq" id="XP_033239190.1">
    <property type="nucleotide sequence ID" value="XM_033383299.1"/>
</dbReference>
<dbReference type="InterPro" id="IPR040676">
    <property type="entry name" value="DUF5641"/>
</dbReference>
<dbReference type="Gene3D" id="3.30.420.10">
    <property type="entry name" value="Ribonuclease H-like superfamily/Ribonuclease H"/>
    <property type="match status" value="1"/>
</dbReference>
<proteinExistence type="predicted"/>
<dbReference type="Gene3D" id="1.10.340.70">
    <property type="match status" value="1"/>
</dbReference>
<dbReference type="Pfam" id="PF05380">
    <property type="entry name" value="Peptidase_A17"/>
    <property type="match status" value="1"/>
</dbReference>
<name>A0A6I8W747_DROPS</name>
<dbReference type="Proteomes" id="UP000001819">
    <property type="component" value="Chromosome X"/>
</dbReference>
<dbReference type="InterPro" id="IPR001584">
    <property type="entry name" value="Integrase_cat-core"/>
</dbReference>
<dbReference type="InterPro" id="IPR036397">
    <property type="entry name" value="RNaseH_sf"/>
</dbReference>
<evidence type="ECO:0000313" key="2">
    <source>
        <dbReference type="Proteomes" id="UP000001819"/>
    </source>
</evidence>
<dbReference type="PROSITE" id="PS50994">
    <property type="entry name" value="INTEGRASE"/>
    <property type="match status" value="1"/>
</dbReference>
<dbReference type="SUPFAM" id="SSF53098">
    <property type="entry name" value="Ribonuclease H-like"/>
    <property type="match status" value="1"/>
</dbReference>
<dbReference type="GO" id="GO:0015074">
    <property type="term" value="P:DNA integration"/>
    <property type="evidence" value="ECO:0007669"/>
    <property type="project" value="InterPro"/>
</dbReference>
<organism evidence="2 3">
    <name type="scientific">Drosophila pseudoobscura pseudoobscura</name>
    <name type="common">Fruit fly</name>
    <dbReference type="NCBI Taxonomy" id="46245"/>
    <lineage>
        <taxon>Eukaryota</taxon>
        <taxon>Metazoa</taxon>
        <taxon>Ecdysozoa</taxon>
        <taxon>Arthropoda</taxon>
        <taxon>Hexapoda</taxon>
        <taxon>Insecta</taxon>
        <taxon>Pterygota</taxon>
        <taxon>Neoptera</taxon>
        <taxon>Endopterygota</taxon>
        <taxon>Diptera</taxon>
        <taxon>Brachycera</taxon>
        <taxon>Muscomorpha</taxon>
        <taxon>Ephydroidea</taxon>
        <taxon>Drosophilidae</taxon>
        <taxon>Drosophila</taxon>
        <taxon>Sophophora</taxon>
    </lineage>
</organism>
<dbReference type="Pfam" id="PF17921">
    <property type="entry name" value="Integrase_H2C2"/>
    <property type="match status" value="1"/>
</dbReference>
<evidence type="ECO:0000313" key="3">
    <source>
        <dbReference type="RefSeq" id="XP_033239190.1"/>
    </source>
</evidence>